<dbReference type="PANTHER" id="PTHR27007">
    <property type="match status" value="1"/>
</dbReference>
<dbReference type="GO" id="GO:0008843">
    <property type="term" value="F:endochitinase activity"/>
    <property type="evidence" value="ECO:0007669"/>
    <property type="project" value="UniProtKB-EC"/>
</dbReference>
<dbReference type="GO" id="GO:0004672">
    <property type="term" value="F:protein kinase activity"/>
    <property type="evidence" value="ECO:0007669"/>
    <property type="project" value="InterPro"/>
</dbReference>
<dbReference type="PROSITE" id="PS50011">
    <property type="entry name" value="PROTEIN_KINASE_DOM"/>
    <property type="match status" value="1"/>
</dbReference>
<dbReference type="Pfam" id="PF00182">
    <property type="entry name" value="Glyco_hydro_19"/>
    <property type="match status" value="2"/>
</dbReference>
<dbReference type="SUPFAM" id="SSF53955">
    <property type="entry name" value="Lysozyme-like"/>
    <property type="match status" value="1"/>
</dbReference>
<keyword evidence="12 19" id="KW-0067">ATP-binding</keyword>
<evidence type="ECO:0000256" key="8">
    <source>
        <dbReference type="ARBA" id="ARBA00022692"/>
    </source>
</evidence>
<evidence type="ECO:0000256" key="10">
    <source>
        <dbReference type="ARBA" id="ARBA00022741"/>
    </source>
</evidence>
<keyword evidence="18" id="KW-0624">Polysaccharide degradation</keyword>
<dbReference type="GO" id="GO:0000272">
    <property type="term" value="P:polysaccharide catabolic process"/>
    <property type="evidence" value="ECO:0007669"/>
    <property type="project" value="UniProtKB-KW"/>
</dbReference>
<keyword evidence="6" id="KW-1003">Cell membrane</keyword>
<feature type="domain" description="Protein kinase" evidence="22">
    <location>
        <begin position="365"/>
        <end position="645"/>
    </location>
</feature>
<evidence type="ECO:0000256" key="14">
    <source>
        <dbReference type="ARBA" id="ARBA00023136"/>
    </source>
</evidence>
<dbReference type="GeneID" id="100828462"/>
<dbReference type="EC" id="3.2.1.14" evidence="5"/>
<evidence type="ECO:0000256" key="16">
    <source>
        <dbReference type="ARBA" id="ARBA00023180"/>
    </source>
</evidence>
<feature type="binding site" evidence="19">
    <location>
        <position position="394"/>
    </location>
    <ligand>
        <name>ATP</name>
        <dbReference type="ChEBI" id="CHEBI:30616"/>
    </ligand>
</feature>
<gene>
    <name evidence="24" type="primary">LOC100828462</name>
    <name evidence="23" type="ORF">BRADI_1g76217v3</name>
</gene>
<dbReference type="FunFam" id="1.10.510.10:FF:000240">
    <property type="entry name" value="Lectin-domain containing receptor kinase A4.3"/>
    <property type="match status" value="1"/>
</dbReference>
<dbReference type="InterPro" id="IPR011009">
    <property type="entry name" value="Kinase-like_dom_sf"/>
</dbReference>
<dbReference type="GO" id="GO:0005524">
    <property type="term" value="F:ATP binding"/>
    <property type="evidence" value="ECO:0007669"/>
    <property type="project" value="UniProtKB-UniRule"/>
</dbReference>
<keyword evidence="9" id="KW-0732">Signal</keyword>
<evidence type="ECO:0000256" key="5">
    <source>
        <dbReference type="ARBA" id="ARBA00012729"/>
    </source>
</evidence>
<dbReference type="InterPro" id="IPR008271">
    <property type="entry name" value="Ser/Thr_kinase_AS"/>
</dbReference>
<evidence type="ECO:0000256" key="20">
    <source>
        <dbReference type="SAM" id="MobiDB-lite"/>
    </source>
</evidence>
<comment type="similarity">
    <text evidence="3">In the N-terminal section; belongs to the leguminous lectin family.</text>
</comment>
<dbReference type="EMBL" id="CM000880">
    <property type="protein sequence ID" value="KQK23799.1"/>
    <property type="molecule type" value="Genomic_DNA"/>
</dbReference>
<evidence type="ECO:0000256" key="11">
    <source>
        <dbReference type="ARBA" id="ARBA00022777"/>
    </source>
</evidence>
<dbReference type="PROSITE" id="PS00108">
    <property type="entry name" value="PROTEIN_KINASE_ST"/>
    <property type="match status" value="1"/>
</dbReference>
<evidence type="ECO:0000256" key="6">
    <source>
        <dbReference type="ARBA" id="ARBA00022475"/>
    </source>
</evidence>
<keyword evidence="13 21" id="KW-1133">Transmembrane helix</keyword>
<keyword evidence="25" id="KW-1185">Reference proteome</keyword>
<keyword evidence="16" id="KW-0325">Glycoprotein</keyword>
<dbReference type="STRING" id="15368.A0A0Q3HLK6"/>
<evidence type="ECO:0000256" key="19">
    <source>
        <dbReference type="PROSITE-ProRule" id="PRU10141"/>
    </source>
</evidence>
<dbReference type="SUPFAM" id="SSF56112">
    <property type="entry name" value="Protein kinase-like (PK-like)"/>
    <property type="match status" value="1"/>
</dbReference>
<dbReference type="PROSITE" id="PS00774">
    <property type="entry name" value="CHITINASE_19_2"/>
    <property type="match status" value="1"/>
</dbReference>
<dbReference type="Gene3D" id="3.30.20.10">
    <property type="entry name" value="Endochitinase, domain 2"/>
    <property type="match status" value="1"/>
</dbReference>
<dbReference type="PROSITE" id="PS00107">
    <property type="entry name" value="PROTEIN_KINASE_ATP"/>
    <property type="match status" value="1"/>
</dbReference>
<reference evidence="23" key="2">
    <citation type="submission" date="2017-06" db="EMBL/GenBank/DDBJ databases">
        <title>WGS assembly of Brachypodium distachyon.</title>
        <authorList>
            <consortium name="The International Brachypodium Initiative"/>
            <person name="Lucas S."/>
            <person name="Harmon-Smith M."/>
            <person name="Lail K."/>
            <person name="Tice H."/>
            <person name="Grimwood J."/>
            <person name="Bruce D."/>
            <person name="Barry K."/>
            <person name="Shu S."/>
            <person name="Lindquist E."/>
            <person name="Wang M."/>
            <person name="Pitluck S."/>
            <person name="Vogel J.P."/>
            <person name="Garvin D.F."/>
            <person name="Mockler T.C."/>
            <person name="Schmutz J."/>
            <person name="Rokhsar D."/>
            <person name="Bevan M.W."/>
        </authorList>
    </citation>
    <scope>NUCLEOTIDE SEQUENCE</scope>
    <source>
        <strain evidence="23">Bd21</strain>
    </source>
</reference>
<keyword evidence="17" id="KW-0119">Carbohydrate metabolism</keyword>
<dbReference type="PROSITE" id="PS00773">
    <property type="entry name" value="CHITINASE_19_1"/>
    <property type="match status" value="1"/>
</dbReference>
<dbReference type="Proteomes" id="UP000008810">
    <property type="component" value="Chromosome 1"/>
</dbReference>
<evidence type="ECO:0000256" key="3">
    <source>
        <dbReference type="ARBA" id="ARBA00008536"/>
    </source>
</evidence>
<evidence type="ECO:0000256" key="21">
    <source>
        <dbReference type="SAM" id="Phobius"/>
    </source>
</evidence>
<evidence type="ECO:0000313" key="25">
    <source>
        <dbReference type="Proteomes" id="UP000008810"/>
    </source>
</evidence>
<dbReference type="InterPro" id="IPR017441">
    <property type="entry name" value="Protein_kinase_ATP_BS"/>
</dbReference>
<accession>A0A0Q3HLK6</accession>
<keyword evidence="15" id="KW-0675">Receptor</keyword>
<dbReference type="CDD" id="cd14066">
    <property type="entry name" value="STKc_IRAK"/>
    <property type="match status" value="1"/>
</dbReference>
<keyword evidence="8 21" id="KW-0812">Transmembrane</keyword>
<keyword evidence="14 21" id="KW-0472">Membrane</keyword>
<reference evidence="23 24" key="1">
    <citation type="journal article" date="2010" name="Nature">
        <title>Genome sequencing and analysis of the model grass Brachypodium distachyon.</title>
        <authorList>
            <consortium name="International Brachypodium Initiative"/>
        </authorList>
    </citation>
    <scope>NUCLEOTIDE SEQUENCE [LARGE SCALE GENOMIC DNA]</scope>
    <source>
        <strain evidence="23 24">Bd21</strain>
    </source>
</reference>
<dbReference type="ExpressionAtlas" id="A0A0Q3HLK6">
    <property type="expression patterns" value="baseline and differential"/>
</dbReference>
<dbReference type="Pfam" id="PF00069">
    <property type="entry name" value="Pkinase"/>
    <property type="match status" value="1"/>
</dbReference>
<dbReference type="InterPro" id="IPR023346">
    <property type="entry name" value="Lysozyme-like_dom_sf"/>
</dbReference>
<dbReference type="GO" id="GO:0002229">
    <property type="term" value="P:defense response to oomycetes"/>
    <property type="evidence" value="ECO:0007669"/>
    <property type="project" value="UniProtKB-ARBA"/>
</dbReference>
<dbReference type="Gene3D" id="1.10.510.10">
    <property type="entry name" value="Transferase(Phosphotransferase) domain 1"/>
    <property type="match status" value="1"/>
</dbReference>
<dbReference type="GO" id="GO:0016998">
    <property type="term" value="P:cell wall macromolecule catabolic process"/>
    <property type="evidence" value="ECO:0007669"/>
    <property type="project" value="InterPro"/>
</dbReference>
<evidence type="ECO:0000256" key="1">
    <source>
        <dbReference type="ARBA" id="ARBA00000822"/>
    </source>
</evidence>
<proteinExistence type="inferred from homology"/>
<keyword evidence="7" id="KW-0808">Transferase</keyword>
<dbReference type="InterPro" id="IPR000719">
    <property type="entry name" value="Prot_kinase_dom"/>
</dbReference>
<evidence type="ECO:0000259" key="22">
    <source>
        <dbReference type="PROSITE" id="PS50011"/>
    </source>
</evidence>
<sequence>MDCFATPLYTFVSRSDSTRMTTLFGLLAFAGAALLAAAGMASGQQQGGVSSIIKQETFDSMLSGRGQAGCEGGAFYTYDAFVEAASNFSGFGTTGDEETRKRELAAFFGQTSLVTQGYCWVKARSSTIARYYGRGPIQLSFDYNYWRAGEALGLDLLKDPDLVSTDPVVAFKTAIWFWMTSWPPKPSCHAAMTGGWTPSAQDRDAGLLPGYGMTTNLLTGGTGCGKDHGSPEAMAQVSYYKKYCDILQTGYGEDLFCGKQSLAQAPSVPQPPQNSGGRSPLSRIGLLVGVSVGSVLFLIIIGSLIWLFVRRRRRMQVETREEAMEQGLDERNFFDDDQAMEDDFEKGTGPKRFRYSDLVVATDNFSDDKKLGQGGFGLVYKGFLHELNLHVAIKRVSKGSKQGRKEYASEVRVIRRLRHRNLVQLIGWCHGGGELLLVYEFMPNGSLDRHHYGATNAMLSWPVRHEIVLGLGSALLYLHQDWEQCVLHRDIKPSNVMLDASFNAKLGDFGLARLVDHGQGSLTTALAGTMGYMDPECMSTARTNTESDIYSFGVVLLEIACGRRPIVVADQEEDTIHLTQFVWDSYGRGRILDAADARLEGEFDVREMECVMVVGLWCSQLDCSLRPSIRQAVNVLRFEAPLPVLPARMPVATYMPPVDRQSCTSSDVTGGSSNSAATAQSRSTETSSIRQQT</sequence>
<dbReference type="Gene3D" id="3.30.200.20">
    <property type="entry name" value="Phosphorylase Kinase, domain 1"/>
    <property type="match status" value="1"/>
</dbReference>
<dbReference type="GO" id="GO:0006032">
    <property type="term" value="P:chitin catabolic process"/>
    <property type="evidence" value="ECO:0007669"/>
    <property type="project" value="InterPro"/>
</dbReference>
<evidence type="ECO:0000256" key="15">
    <source>
        <dbReference type="ARBA" id="ARBA00023170"/>
    </source>
</evidence>
<name>A0A0Q3HLK6_BRADI</name>
<dbReference type="RefSeq" id="XP_010229244.1">
    <property type="nucleotide sequence ID" value="XM_010230942.3"/>
</dbReference>
<dbReference type="OrthoDB" id="1935106at2759"/>
<dbReference type="CDD" id="cd00325">
    <property type="entry name" value="chitinase_GH19"/>
    <property type="match status" value="1"/>
</dbReference>
<evidence type="ECO:0000256" key="4">
    <source>
        <dbReference type="ARBA" id="ARBA00010217"/>
    </source>
</evidence>
<evidence type="ECO:0000256" key="12">
    <source>
        <dbReference type="ARBA" id="ARBA00022840"/>
    </source>
</evidence>
<keyword evidence="11" id="KW-0418">Kinase</keyword>
<evidence type="ECO:0000313" key="23">
    <source>
        <dbReference type="EMBL" id="KQK23799.1"/>
    </source>
</evidence>
<dbReference type="EnsemblPlants" id="KQK23799">
    <property type="protein sequence ID" value="KQK23799"/>
    <property type="gene ID" value="BRADI_1g76217v3"/>
</dbReference>
<dbReference type="AlphaFoldDB" id="A0A0Q3HLK6"/>
<reference evidence="24" key="3">
    <citation type="submission" date="2018-08" db="UniProtKB">
        <authorList>
            <consortium name="EnsemblPlants"/>
        </authorList>
    </citation>
    <scope>IDENTIFICATION</scope>
    <source>
        <strain evidence="24">cv. Bd21</strain>
    </source>
</reference>
<evidence type="ECO:0000256" key="17">
    <source>
        <dbReference type="ARBA" id="ARBA00023277"/>
    </source>
</evidence>
<keyword evidence="10 19" id="KW-0547">Nucleotide-binding</keyword>
<organism evidence="23">
    <name type="scientific">Brachypodium distachyon</name>
    <name type="common">Purple false brome</name>
    <name type="synonym">Trachynia distachya</name>
    <dbReference type="NCBI Taxonomy" id="15368"/>
    <lineage>
        <taxon>Eukaryota</taxon>
        <taxon>Viridiplantae</taxon>
        <taxon>Streptophyta</taxon>
        <taxon>Embryophyta</taxon>
        <taxon>Tracheophyta</taxon>
        <taxon>Spermatophyta</taxon>
        <taxon>Magnoliopsida</taxon>
        <taxon>Liliopsida</taxon>
        <taxon>Poales</taxon>
        <taxon>Poaceae</taxon>
        <taxon>BOP clade</taxon>
        <taxon>Pooideae</taxon>
        <taxon>Stipodae</taxon>
        <taxon>Brachypodieae</taxon>
        <taxon>Brachypodium</taxon>
    </lineage>
</organism>
<evidence type="ECO:0000256" key="18">
    <source>
        <dbReference type="ARBA" id="ARBA00023326"/>
    </source>
</evidence>
<dbReference type="GO" id="GO:0005886">
    <property type="term" value="C:plasma membrane"/>
    <property type="evidence" value="ECO:0000318"/>
    <property type="project" value="GO_Central"/>
</dbReference>
<evidence type="ECO:0000256" key="13">
    <source>
        <dbReference type="ARBA" id="ARBA00022989"/>
    </source>
</evidence>
<evidence type="ECO:0000256" key="9">
    <source>
        <dbReference type="ARBA" id="ARBA00022729"/>
    </source>
</evidence>
<comment type="subcellular location">
    <subcellularLocation>
        <location evidence="2">Cell membrane</location>
        <topology evidence="2">Single-pass type I membrane protein</topology>
    </subcellularLocation>
</comment>
<dbReference type="Gramene" id="KQK23799">
    <property type="protein sequence ID" value="KQK23799"/>
    <property type="gene ID" value="BRADI_1g76217v3"/>
</dbReference>
<evidence type="ECO:0000256" key="2">
    <source>
        <dbReference type="ARBA" id="ARBA00004251"/>
    </source>
</evidence>
<feature type="region of interest" description="Disordered" evidence="20">
    <location>
        <begin position="661"/>
        <end position="693"/>
    </location>
</feature>
<dbReference type="KEGG" id="bdi:100828462"/>
<evidence type="ECO:0000256" key="7">
    <source>
        <dbReference type="ARBA" id="ARBA00022679"/>
    </source>
</evidence>
<evidence type="ECO:0000313" key="24">
    <source>
        <dbReference type="EnsemblPlants" id="KQK23799"/>
    </source>
</evidence>
<dbReference type="CDD" id="cd12087">
    <property type="entry name" value="TM_EGFR-like"/>
    <property type="match status" value="1"/>
</dbReference>
<dbReference type="SMART" id="SM00220">
    <property type="entry name" value="S_TKc"/>
    <property type="match status" value="1"/>
</dbReference>
<protein>
    <recommendedName>
        <fullName evidence="5">chitinase</fullName>
        <ecNumber evidence="5">3.2.1.14</ecNumber>
    </recommendedName>
</protein>
<comment type="catalytic activity">
    <reaction evidence="1">
        <text>Random endo-hydrolysis of N-acetyl-beta-D-glucosaminide (1-&gt;4)-beta-linkages in chitin and chitodextrins.</text>
        <dbReference type="EC" id="3.2.1.14"/>
    </reaction>
</comment>
<feature type="transmembrane region" description="Helical" evidence="21">
    <location>
        <begin position="284"/>
        <end position="309"/>
    </location>
</feature>
<comment type="similarity">
    <text evidence="4">In the C-terminal section; belongs to the protein kinase superfamily. Ser/Thr protein kinase family.</text>
</comment>
<dbReference type="InterPro" id="IPR050528">
    <property type="entry name" value="L-type_Lectin-RKs"/>
</dbReference>
<dbReference type="FunFam" id="3.30.200.20:FF:000168">
    <property type="entry name" value="L-type lectin-domain containing receptor kinase IX.1"/>
    <property type="match status" value="1"/>
</dbReference>
<dbReference type="InterPro" id="IPR000726">
    <property type="entry name" value="Glyco_hydro_19_cat"/>
</dbReference>
<dbReference type="Gene3D" id="1.10.530.10">
    <property type="match status" value="1"/>
</dbReference>